<organism evidence="2 3">
    <name type="scientific">Dactylonectria estremocensis</name>
    <dbReference type="NCBI Taxonomy" id="1079267"/>
    <lineage>
        <taxon>Eukaryota</taxon>
        <taxon>Fungi</taxon>
        <taxon>Dikarya</taxon>
        <taxon>Ascomycota</taxon>
        <taxon>Pezizomycotina</taxon>
        <taxon>Sordariomycetes</taxon>
        <taxon>Hypocreomycetidae</taxon>
        <taxon>Hypocreales</taxon>
        <taxon>Nectriaceae</taxon>
        <taxon>Dactylonectria</taxon>
    </lineage>
</organism>
<feature type="region of interest" description="Disordered" evidence="1">
    <location>
        <begin position="160"/>
        <end position="224"/>
    </location>
</feature>
<evidence type="ECO:0000313" key="3">
    <source>
        <dbReference type="Proteomes" id="UP000717696"/>
    </source>
</evidence>
<dbReference type="PANTHER" id="PTHR38703">
    <property type="entry name" value="CHROMOSOME 8, WHOLE GENOME SHOTGUN SEQUENCE"/>
    <property type="match status" value="1"/>
</dbReference>
<dbReference type="Proteomes" id="UP000717696">
    <property type="component" value="Unassembled WGS sequence"/>
</dbReference>
<dbReference type="AlphaFoldDB" id="A0A9P9EUK8"/>
<feature type="compositionally biased region" description="Polar residues" evidence="1">
    <location>
        <begin position="212"/>
        <end position="224"/>
    </location>
</feature>
<name>A0A9P9EUK8_9HYPO</name>
<evidence type="ECO:0000313" key="2">
    <source>
        <dbReference type="EMBL" id="KAH7145584.1"/>
    </source>
</evidence>
<feature type="region of interest" description="Disordered" evidence="1">
    <location>
        <begin position="1"/>
        <end position="43"/>
    </location>
</feature>
<protein>
    <submittedName>
        <fullName evidence="2">Allergen</fullName>
    </submittedName>
</protein>
<evidence type="ECO:0000256" key="1">
    <source>
        <dbReference type="SAM" id="MobiDB-lite"/>
    </source>
</evidence>
<dbReference type="EMBL" id="JAGMUU010000009">
    <property type="protein sequence ID" value="KAH7145584.1"/>
    <property type="molecule type" value="Genomic_DNA"/>
</dbReference>
<keyword evidence="3" id="KW-1185">Reference proteome</keyword>
<sequence length="265" mass="29895">MEQAKQKISDITSRDGHHKTTVNEDHREAVTEEHVRPHEHEHVTTAVDRDVHKDHHHTIVQPLTHTETLPEKHTHRTAPTEHRTIDHGRENEQQEHLERDAAQYQNTSTTHDTTHHTSTAPAVASERVHHHVHEHIQPVVEKHTIAPEVIHTTVPIHETHHHAPVHHETSVRAPKSLEEYTSGSGALHGREETKIGQVDGCPQHGHPENQRSDLSGSQRTENIGTQNSNIKVSLCTVSMSVFLLTNFSPVLARMPLLVLKAILVD</sequence>
<feature type="compositionally biased region" description="Basic and acidic residues" evidence="1">
    <location>
        <begin position="1"/>
        <end position="15"/>
    </location>
</feature>
<reference evidence="2" key="1">
    <citation type="journal article" date="2021" name="Nat. Commun.">
        <title>Genetic determinants of endophytism in the Arabidopsis root mycobiome.</title>
        <authorList>
            <person name="Mesny F."/>
            <person name="Miyauchi S."/>
            <person name="Thiergart T."/>
            <person name="Pickel B."/>
            <person name="Atanasova L."/>
            <person name="Karlsson M."/>
            <person name="Huettel B."/>
            <person name="Barry K.W."/>
            <person name="Haridas S."/>
            <person name="Chen C."/>
            <person name="Bauer D."/>
            <person name="Andreopoulos W."/>
            <person name="Pangilinan J."/>
            <person name="LaButti K."/>
            <person name="Riley R."/>
            <person name="Lipzen A."/>
            <person name="Clum A."/>
            <person name="Drula E."/>
            <person name="Henrissat B."/>
            <person name="Kohler A."/>
            <person name="Grigoriev I.V."/>
            <person name="Martin F.M."/>
            <person name="Hacquard S."/>
        </authorList>
    </citation>
    <scope>NUCLEOTIDE SEQUENCE</scope>
    <source>
        <strain evidence="2">MPI-CAGE-AT-0021</strain>
    </source>
</reference>
<feature type="compositionally biased region" description="Basic and acidic residues" evidence="1">
    <location>
        <begin position="21"/>
        <end position="43"/>
    </location>
</feature>
<gene>
    <name evidence="2" type="ORF">B0J13DRAFT_501362</name>
</gene>
<feature type="compositionally biased region" description="Basic and acidic residues" evidence="1">
    <location>
        <begin position="165"/>
        <end position="178"/>
    </location>
</feature>
<dbReference type="OrthoDB" id="2118965at2759"/>
<comment type="caution">
    <text evidence="2">The sequence shown here is derived from an EMBL/GenBank/DDBJ whole genome shotgun (WGS) entry which is preliminary data.</text>
</comment>
<dbReference type="PANTHER" id="PTHR38703:SF1">
    <property type="entry name" value="ALLERGEN"/>
    <property type="match status" value="1"/>
</dbReference>
<feature type="region of interest" description="Disordered" evidence="1">
    <location>
        <begin position="68"/>
        <end position="96"/>
    </location>
</feature>
<proteinExistence type="predicted"/>
<accession>A0A9P9EUK8</accession>